<evidence type="ECO:0000313" key="2">
    <source>
        <dbReference type="EMBL" id="RSL29381.1"/>
    </source>
</evidence>
<dbReference type="SUPFAM" id="SSF56281">
    <property type="entry name" value="Metallo-hydrolase/oxidoreductase"/>
    <property type="match status" value="1"/>
</dbReference>
<keyword evidence="3" id="KW-1185">Reference proteome</keyword>
<proteinExistence type="predicted"/>
<dbReference type="Pfam" id="PF00753">
    <property type="entry name" value="Lactamase_B"/>
    <property type="match status" value="1"/>
</dbReference>
<gene>
    <name evidence="2" type="ORF">D7Z54_31590</name>
</gene>
<dbReference type="InterPro" id="IPR050855">
    <property type="entry name" value="NDM-1-like"/>
</dbReference>
<dbReference type="GO" id="GO:0016787">
    <property type="term" value="F:hydrolase activity"/>
    <property type="evidence" value="ECO:0007669"/>
    <property type="project" value="UniProtKB-KW"/>
</dbReference>
<accession>A0A3R9P265</accession>
<dbReference type="OrthoDB" id="235784at2"/>
<comment type="caution">
    <text evidence="2">The sequence shown here is derived from an EMBL/GenBank/DDBJ whole genome shotgun (WGS) entry which is preliminary data.</text>
</comment>
<dbReference type="InterPro" id="IPR036866">
    <property type="entry name" value="RibonucZ/Hydroxyglut_hydro"/>
</dbReference>
<organism evidence="2 3">
    <name type="scientific">Salibacterium salarium</name>
    <dbReference type="NCBI Taxonomy" id="284579"/>
    <lineage>
        <taxon>Bacteria</taxon>
        <taxon>Bacillati</taxon>
        <taxon>Bacillota</taxon>
        <taxon>Bacilli</taxon>
        <taxon>Bacillales</taxon>
        <taxon>Bacillaceae</taxon>
    </lineage>
</organism>
<dbReference type="RefSeq" id="WP_125562669.1">
    <property type="nucleotide sequence ID" value="NZ_RBVX01000071.1"/>
</dbReference>
<name>A0A3R9P265_9BACI</name>
<reference evidence="2 3" key="1">
    <citation type="submission" date="2018-10" db="EMBL/GenBank/DDBJ databases">
        <title>Draft genome sequence of Bacillus salarius IM0101, isolated from a hypersaline soil in Inner Mongolia, China.</title>
        <authorList>
            <person name="Yamprayoonswat W."/>
            <person name="Boonvisut S."/>
            <person name="Jumpathong W."/>
            <person name="Sittihan S."/>
            <person name="Ruangsuj P."/>
            <person name="Wanthongcharoen S."/>
            <person name="Thongpramul N."/>
            <person name="Pimmason S."/>
            <person name="Yu B."/>
            <person name="Yasawong M."/>
        </authorList>
    </citation>
    <scope>NUCLEOTIDE SEQUENCE [LARGE SCALE GENOMIC DNA]</scope>
    <source>
        <strain evidence="2 3">IM0101</strain>
    </source>
</reference>
<evidence type="ECO:0000259" key="1">
    <source>
        <dbReference type="SMART" id="SM00849"/>
    </source>
</evidence>
<dbReference type="EMBL" id="RBVX01000071">
    <property type="protein sequence ID" value="RSL29381.1"/>
    <property type="molecule type" value="Genomic_DNA"/>
</dbReference>
<dbReference type="PANTHER" id="PTHR42951">
    <property type="entry name" value="METALLO-BETA-LACTAMASE DOMAIN-CONTAINING"/>
    <property type="match status" value="1"/>
</dbReference>
<protein>
    <submittedName>
        <fullName evidence="2">MBL fold metallo-hydrolase</fullName>
    </submittedName>
</protein>
<evidence type="ECO:0000313" key="3">
    <source>
        <dbReference type="Proteomes" id="UP000275076"/>
    </source>
</evidence>
<feature type="domain" description="Metallo-beta-lactamase" evidence="1">
    <location>
        <begin position="31"/>
        <end position="202"/>
    </location>
</feature>
<sequence length="273" mass="31356">MFVQHTILPDLTYGVVKVARGKIKAAGQTFQYHCYMYEGLLIDTGPPRAEKHVEAFIQKEKPEQVFLTHYHEDHSGNAASLKQKFQLPVYCGTQTYSYLKQGFSMPLYRRLVWGGTVPPFSPNPVTGNILKHKYGTLSTIHTPGHSHDHHCLYDPERKWLFSGDLFLARKVRFGMKEDSVPQMIQSLQNILSYDIDVVFCGHAGIIENGKDALHAKLEFLLQLSKDTIKLHQEGYSVQEITHQLLSRNKKIRWLTGNDFSPHFFIRSILNEPF</sequence>
<dbReference type="SMART" id="SM00849">
    <property type="entry name" value="Lactamase_B"/>
    <property type="match status" value="1"/>
</dbReference>
<keyword evidence="2" id="KW-0378">Hydrolase</keyword>
<dbReference type="InterPro" id="IPR001279">
    <property type="entry name" value="Metallo-B-lactamas"/>
</dbReference>
<dbReference type="PANTHER" id="PTHR42951:SF17">
    <property type="entry name" value="METALLO-BETA-LACTAMASE DOMAIN-CONTAINING PROTEIN"/>
    <property type="match status" value="1"/>
</dbReference>
<dbReference type="Proteomes" id="UP000275076">
    <property type="component" value="Unassembled WGS sequence"/>
</dbReference>
<dbReference type="AlphaFoldDB" id="A0A3R9P265"/>
<dbReference type="Gene3D" id="3.60.15.10">
    <property type="entry name" value="Ribonuclease Z/Hydroxyacylglutathione hydrolase-like"/>
    <property type="match status" value="1"/>
</dbReference>